<dbReference type="AlphaFoldDB" id="M0K450"/>
<evidence type="ECO:0008006" key="3">
    <source>
        <dbReference type="Google" id="ProtNLM"/>
    </source>
</evidence>
<dbReference type="Proteomes" id="UP000011623">
    <property type="component" value="Unassembled WGS sequence"/>
</dbReference>
<keyword evidence="2" id="KW-1185">Reference proteome</keyword>
<proteinExistence type="predicted"/>
<dbReference type="EMBL" id="AOLW01000063">
    <property type="protein sequence ID" value="EMA14630.1"/>
    <property type="molecule type" value="Genomic_DNA"/>
</dbReference>
<comment type="caution">
    <text evidence="1">The sequence shown here is derived from an EMBL/GenBank/DDBJ whole genome shotgun (WGS) entry which is preliminary data.</text>
</comment>
<organism evidence="1 2">
    <name type="scientific">Haloarcula amylolytica JCM 13557</name>
    <dbReference type="NCBI Taxonomy" id="1227452"/>
    <lineage>
        <taxon>Archaea</taxon>
        <taxon>Methanobacteriati</taxon>
        <taxon>Methanobacteriota</taxon>
        <taxon>Stenosarchaea group</taxon>
        <taxon>Halobacteria</taxon>
        <taxon>Halobacteriales</taxon>
        <taxon>Haloarculaceae</taxon>
        <taxon>Haloarcula</taxon>
    </lineage>
</organism>
<protein>
    <recommendedName>
        <fullName evidence="3">Apea-like HEPN domain-containing protein</fullName>
    </recommendedName>
</protein>
<accession>M0K450</accession>
<reference evidence="1 2" key="1">
    <citation type="journal article" date="2014" name="PLoS Genet.">
        <title>Phylogenetically driven sequencing of extremely halophilic archaea reveals strategies for static and dynamic osmo-response.</title>
        <authorList>
            <person name="Becker E.A."/>
            <person name="Seitzer P.M."/>
            <person name="Tritt A."/>
            <person name="Larsen D."/>
            <person name="Krusor M."/>
            <person name="Yao A.I."/>
            <person name="Wu D."/>
            <person name="Madern D."/>
            <person name="Eisen J.A."/>
            <person name="Darling A.E."/>
            <person name="Facciotti M.T."/>
        </authorList>
    </citation>
    <scope>NUCLEOTIDE SEQUENCE [LARGE SCALE GENOMIC DNA]</scope>
    <source>
        <strain evidence="1 2">JCM 13557</strain>
    </source>
</reference>
<dbReference type="PATRIC" id="fig|1227452.3.peg.3966"/>
<name>M0K450_9EURY</name>
<dbReference type="RefSeq" id="WP_008313583.1">
    <property type="nucleotide sequence ID" value="NZ_AOLW01000063.1"/>
</dbReference>
<gene>
    <name evidence="1" type="ORF">C442_20051</name>
</gene>
<evidence type="ECO:0000313" key="1">
    <source>
        <dbReference type="EMBL" id="EMA14630.1"/>
    </source>
</evidence>
<evidence type="ECO:0000313" key="2">
    <source>
        <dbReference type="Proteomes" id="UP000011623"/>
    </source>
</evidence>
<sequence length="507" mass="58049">MASPAAQAYPRIRDAVGSFVSDVQDHTEDAYEQLPTTTITESNTFRDRKHEYTVEQPSKIVRDTNYFKHFYFSELAESLIDDGLSFCPHRRDDIEQSLHSKRIFKLAKLTLDYAGAVAFDEDAFDTAYEDHFAPLYESTHVHRVVFPLPRVILRPDDFREGFQLSLEPLEDSVDNGEYVASLTDDLLLSKIPNFEMTAMQTYGTPGMITQPDQTQKRLGWATTLEVEFEITHRPTKHNSEHTGLDRSWTGNQALSEAAAIAKQVVTALRLWAPKEYAGLGPGYLLRDSWKTYRGISADVDRVIIPEFGQRGKSFHRDSIELPEAEQDVLREHWQRIGPYCTLEYETSNTLYRCLTRFNRMYERSTSEDQIVDAFLGFETTLIRGDPGSTLPNRAAALLRDQDDCDLDEMRPFLEGVRRIRNRIVHNDASLSEELSGDYPGPNETRAYLKEVRWYLAQIVIAYSVLLDTPSDSIQAVNQTIVDSRIDEMVEDDQKSILHTLLRTLIGR</sequence>